<dbReference type="AlphaFoldDB" id="A0AAW1HW29"/>
<dbReference type="NCBIfam" id="TIGR01641">
    <property type="entry name" value="phageSPP1_gp7"/>
    <property type="match status" value="1"/>
</dbReference>
<protein>
    <submittedName>
        <fullName evidence="3">Phage portal protein, SPP1 Gp6-like</fullName>
    </submittedName>
</protein>
<dbReference type="NCBIfam" id="TIGR01538">
    <property type="entry name" value="portal_SPP1"/>
    <property type="match status" value="1"/>
</dbReference>
<dbReference type="Pfam" id="PF04233">
    <property type="entry name" value="Phage_Mu_F"/>
    <property type="match status" value="1"/>
</dbReference>
<dbReference type="InterPro" id="IPR006428">
    <property type="entry name" value="Portal_SPP1-type"/>
</dbReference>
<organism evidence="3 4">
    <name type="scientific">Popillia japonica</name>
    <name type="common">Japanese beetle</name>
    <dbReference type="NCBI Taxonomy" id="7064"/>
    <lineage>
        <taxon>Eukaryota</taxon>
        <taxon>Metazoa</taxon>
        <taxon>Ecdysozoa</taxon>
        <taxon>Arthropoda</taxon>
        <taxon>Hexapoda</taxon>
        <taxon>Insecta</taxon>
        <taxon>Pterygota</taxon>
        <taxon>Neoptera</taxon>
        <taxon>Endopterygota</taxon>
        <taxon>Coleoptera</taxon>
        <taxon>Polyphaga</taxon>
        <taxon>Scarabaeiformia</taxon>
        <taxon>Scarabaeidae</taxon>
        <taxon>Rutelinae</taxon>
        <taxon>Popillia</taxon>
    </lineage>
</organism>
<feature type="domain" description="Phage head morphogenesis" evidence="2">
    <location>
        <begin position="983"/>
        <end position="1086"/>
    </location>
</feature>
<dbReference type="Proteomes" id="UP001458880">
    <property type="component" value="Unassembled WGS sequence"/>
</dbReference>
<evidence type="ECO:0000259" key="2">
    <source>
        <dbReference type="Pfam" id="PF04233"/>
    </source>
</evidence>
<feature type="coiled-coil region" evidence="1">
    <location>
        <begin position="779"/>
        <end position="815"/>
    </location>
</feature>
<keyword evidence="4" id="KW-1185">Reference proteome</keyword>
<evidence type="ECO:0000256" key="1">
    <source>
        <dbReference type="SAM" id="Coils"/>
    </source>
</evidence>
<comment type="caution">
    <text evidence="3">The sequence shown here is derived from an EMBL/GenBank/DDBJ whole genome shotgun (WGS) entry which is preliminary data.</text>
</comment>
<evidence type="ECO:0000313" key="3">
    <source>
        <dbReference type="EMBL" id="KAK9680594.1"/>
    </source>
</evidence>
<name>A0AAW1HW29_POPJA</name>
<proteinExistence type="predicted"/>
<keyword evidence="1" id="KW-0175">Coiled coil</keyword>
<accession>A0AAW1HW29</accession>
<reference evidence="3 4" key="1">
    <citation type="journal article" date="2024" name="BMC Genomics">
        <title>De novo assembly and annotation of Popillia japonica's genome with initial clues to its potential as an invasive pest.</title>
        <authorList>
            <person name="Cucini C."/>
            <person name="Boschi S."/>
            <person name="Funari R."/>
            <person name="Cardaioli E."/>
            <person name="Iannotti N."/>
            <person name="Marturano G."/>
            <person name="Paoli F."/>
            <person name="Bruttini M."/>
            <person name="Carapelli A."/>
            <person name="Frati F."/>
            <person name="Nardi F."/>
        </authorList>
    </citation>
    <scope>NUCLEOTIDE SEQUENCE [LARGE SCALE GENOMIC DNA]</scope>
    <source>
        <strain evidence="3">DMR45628</strain>
    </source>
</reference>
<gene>
    <name evidence="3" type="ORF">QE152_g38979</name>
</gene>
<dbReference type="Pfam" id="PF05133">
    <property type="entry name" value="SPP1_portal"/>
    <property type="match status" value="1"/>
</dbReference>
<evidence type="ECO:0000313" key="4">
    <source>
        <dbReference type="Proteomes" id="UP001458880"/>
    </source>
</evidence>
<sequence length="1120" mass="129011">MVGFKDLTELHNEWLLSFLFGLEDQTLLAHRGSFKTSDLSLAMALLAVWMSNHNIMFFRKTDTDVAEIVMQTSKILKSDVFQIMVEDIHGQQLKFIKDTYTELKTNLPTNIKGASQLLGLGIGTSITGKHADIVITDDIVNIKDRISRAEREHTKLQYQELQNIKNRSGRFINTGTPWHKEDAISMMPNVRRYDCYSTGLMTRQEIKNIRESMTDSLFAANYELKHIADKDALFTNPQFTPDETKIYNGIAHIDASYGGADGTAFTIMKKIPGGFIGFGKRWNRHVDECLTDIAMLHEKYRAGTIWCEDNADKGYLRKELNKSQLPAKGYHESTNKYVKISSYLKKHWKNITWLEDTDPEYINEILDYTEHAEHDDSPDSAATDDEVLNEQKLGEFLEKHKQLISGRLQVLQDAYMTEYPIKYAKAKPEYKPDNRIAVNFAKYITDTMNGFFIGIPIKVTSEDETIAEYVELVDQYNDQDDNNAELAKQSSIFGFAYEMYYVDEDGRIGITFLSPMESFMIYDDSILARPRYFVRLYVDSDNVLHGSISDESKIWYFTQKGKISFDPEDKPHGFDGVPATEYQENDERMGLYEPVLTMINAYNKAISEKANDVDYFSDAYLKILGAKMLDEDLATIRDDRIINFDGDNDGKLVVEFLEKPSGDETQENLINRLEKLIFQISMVANISDENFGGASTSASGISLKYKLQAMSNLAKTKERKFTSGMNRRYKLIFSNPLSGMKKDDWVKLKYKFTMNFPANLLEESEIAGNLQGVTSKETAMSVLSIVDNVKEEMDRMEKEQDTEGQKKLLEQLERDEAILKKRLSTHYDLEARKLEKQIASYYSQYGEDNVIAYRTMMESLSAEDRTLLMEQIDEFVRKYPQHTNLVPVRESIYQLNRLEGLQYSIRMQMLEIGAWDEIKIQEYLERLAARGANSAMETLGFGKSFYSVDSDVVRALLSRGWADGSNFSADIWTNSRKLTNYLTTDLAQGIARGDTYQKLTTKLRERFSKVSRRDAYRLVYTEGTFIMAESTILPFEGDFESYRTVHAKDKKVCQICIDNAKETFRIKDRVAGTNFPAFHPWCRCTFEIVVEDWDLWMEDYIQKHQNADDAKMIKRRMDDA</sequence>
<dbReference type="InterPro" id="IPR006528">
    <property type="entry name" value="Phage_head_morphogenesis_dom"/>
</dbReference>
<dbReference type="InterPro" id="IPR021145">
    <property type="entry name" value="Portal_protein_SPP1_Gp6-like"/>
</dbReference>
<dbReference type="EMBL" id="JASPKY010000881">
    <property type="protein sequence ID" value="KAK9680594.1"/>
    <property type="molecule type" value="Genomic_DNA"/>
</dbReference>